<keyword evidence="2 4" id="KW-0175">Coiled coil</keyword>
<dbReference type="NCBIfam" id="TIGR02168">
    <property type="entry name" value="SMC_prok_B"/>
    <property type="match status" value="1"/>
</dbReference>
<feature type="coiled-coil region" evidence="4">
    <location>
        <begin position="132"/>
        <end position="208"/>
    </location>
</feature>
<evidence type="ECO:0000256" key="4">
    <source>
        <dbReference type="SAM" id="Coils"/>
    </source>
</evidence>
<dbReference type="Pfam" id="PF06470">
    <property type="entry name" value="SMC_hinge"/>
    <property type="match status" value="1"/>
</dbReference>
<dbReference type="SUPFAM" id="SSF52540">
    <property type="entry name" value="P-loop containing nucleoside triphosphate hydrolases"/>
    <property type="match status" value="1"/>
</dbReference>
<feature type="domain" description="SMC hinge" evidence="6">
    <location>
        <begin position="16"/>
        <end position="95"/>
    </location>
</feature>
<proteinExistence type="predicted"/>
<sequence length="646" mass="74961">MKLLYQEIYKDIIRWEDKEVAKKCIAFLTEKKLGRASFLALDTIIPNRREFKANINGVLGLAADLITADKKYQKVIDFIFGGLLIVENIDIATDILNKNLFSGNIVTLTGELVSSRGRITGGENQKSTINQIFERKKEIKILEEKVTNLRSKISEESKKREDLSIKLENYENEVDKIDSLEDSIRKSIELLKKDFETLAEKSEKLSKDIRSISFNIEDAEKYKTSYQDRISSSFSTIEETEKHIASLKKDIETDENLLKQTISEIDSLNKQFSDTRILFLNNQSTIEQLEKDIHSKEIENVELQEEKEKNSKIVIDLSQNIQELEILEEELQSQIEEHTKIYNSENRDIEALNEREQNLSNEERELSKDKSKLETDSLHANDRFEKIVEVIEKIKVDILNINEKLNELIEITAQVIEVEKLKSSKEHLRGLENKLNNFGDVNLLAINEFKQLKERYDYLARERDDVVKSKKQVMDLIQEIDERIHEDFHTTYQNINENFNKMCDETIRNTEGRLNIINPEDFENCGIEIFVKFKNKKKQPLSLLSGGEKSMVAIAFIMAIFMYKPSPFTFLDEIEAALDEKNTKNLLGKLRDFTDKSQFILITHNKETMKESDSIFGVTMNKEIGISKIVSPDKITKILSENKENN</sequence>
<reference evidence="7 8" key="1">
    <citation type="journal article" date="2003" name="Genome Res.">
        <title>Genome analysis of F. nucleatum sub spp vincentii and its comparison with the genome of F. nucleatum ATCC 25586.</title>
        <authorList>
            <person name="Kapatral V."/>
            <person name="Ivanova N."/>
            <person name="Anderson I."/>
            <person name="Reznik G."/>
            <person name="Bhattacharyya A."/>
            <person name="Gardner W.L."/>
            <person name="Mikhailova N."/>
            <person name="Lapidus A."/>
            <person name="Larsen N."/>
            <person name="D'Souza M."/>
            <person name="Walunas T."/>
            <person name="Haselkorn R."/>
            <person name="Overbeek R."/>
            <person name="Kyrpides N."/>
        </authorList>
    </citation>
    <scope>NUCLEOTIDE SEQUENCE [LARGE SCALE GENOMIC DNA]</scope>
    <source>
        <strain evidence="7 8">ATCC 49256</strain>
    </source>
</reference>
<dbReference type="InterPro" id="IPR036277">
    <property type="entry name" value="SMC_hinge_sf"/>
</dbReference>
<dbReference type="AlphaFoldDB" id="Q7P524"/>
<evidence type="ECO:0000256" key="1">
    <source>
        <dbReference type="ARBA" id="ARBA00022490"/>
    </source>
</evidence>
<dbReference type="GO" id="GO:0007062">
    <property type="term" value="P:sister chromatid cohesion"/>
    <property type="evidence" value="ECO:0007669"/>
    <property type="project" value="InterPro"/>
</dbReference>
<organism evidence="7 8">
    <name type="scientific">Fusobacterium vincentii ATCC 49256</name>
    <dbReference type="NCBI Taxonomy" id="209882"/>
    <lineage>
        <taxon>Bacteria</taxon>
        <taxon>Fusobacteriati</taxon>
        <taxon>Fusobacteriota</taxon>
        <taxon>Fusobacteriia</taxon>
        <taxon>Fusobacteriales</taxon>
        <taxon>Fusobacteriaceae</taxon>
        <taxon>Fusobacterium</taxon>
    </lineage>
</organism>
<dbReference type="SUPFAM" id="SSF75553">
    <property type="entry name" value="Smc hinge domain"/>
    <property type="match status" value="1"/>
</dbReference>
<dbReference type="Proteomes" id="UP000006454">
    <property type="component" value="Unassembled WGS sequence"/>
</dbReference>
<dbReference type="Gene3D" id="3.40.50.300">
    <property type="entry name" value="P-loop containing nucleotide triphosphate hydrolases"/>
    <property type="match status" value="1"/>
</dbReference>
<dbReference type="GO" id="GO:0005694">
    <property type="term" value="C:chromosome"/>
    <property type="evidence" value="ECO:0007669"/>
    <property type="project" value="InterPro"/>
</dbReference>
<evidence type="ECO:0000259" key="5">
    <source>
        <dbReference type="Pfam" id="PF02463"/>
    </source>
</evidence>
<dbReference type="GO" id="GO:0005737">
    <property type="term" value="C:cytoplasm"/>
    <property type="evidence" value="ECO:0007669"/>
    <property type="project" value="TreeGrafter"/>
</dbReference>
<dbReference type="EMBL" id="AABF01000087">
    <property type="protein sequence ID" value="EAA23769.1"/>
    <property type="molecule type" value="Genomic_DNA"/>
</dbReference>
<keyword evidence="3" id="KW-0238">DNA-binding</keyword>
<protein>
    <submittedName>
        <fullName evidence="7">Chromosome partition protein smc</fullName>
    </submittedName>
</protein>
<dbReference type="PANTHER" id="PTHR42963">
    <property type="entry name" value="CHROMOSOME PARTITION PROTEIN MUKB"/>
    <property type="match status" value="1"/>
</dbReference>
<evidence type="ECO:0000313" key="8">
    <source>
        <dbReference type="Proteomes" id="UP000006454"/>
    </source>
</evidence>
<dbReference type="InterPro" id="IPR003395">
    <property type="entry name" value="RecF/RecN/SMC_N"/>
</dbReference>
<dbReference type="GO" id="GO:0005524">
    <property type="term" value="F:ATP binding"/>
    <property type="evidence" value="ECO:0007669"/>
    <property type="project" value="InterPro"/>
</dbReference>
<evidence type="ECO:0000313" key="7">
    <source>
        <dbReference type="EMBL" id="EAA23769.1"/>
    </source>
</evidence>
<accession>Q7P524</accession>
<evidence type="ECO:0000256" key="3">
    <source>
        <dbReference type="ARBA" id="ARBA00023125"/>
    </source>
</evidence>
<gene>
    <name evidence="7" type="ORF">FNV0670</name>
</gene>
<evidence type="ECO:0000256" key="2">
    <source>
        <dbReference type="ARBA" id="ARBA00023054"/>
    </source>
</evidence>
<feature type="coiled-coil region" evidence="4">
    <location>
        <begin position="237"/>
        <end position="411"/>
    </location>
</feature>
<dbReference type="InterPro" id="IPR050308">
    <property type="entry name" value="MukB/SMC"/>
</dbReference>
<feature type="domain" description="RecF/RecN/SMC N-terminal" evidence="5">
    <location>
        <begin position="277"/>
        <end position="622"/>
    </location>
</feature>
<name>Q7P524_FUSVC</name>
<dbReference type="InterPro" id="IPR010935">
    <property type="entry name" value="SMC_hinge"/>
</dbReference>
<dbReference type="Pfam" id="PF02463">
    <property type="entry name" value="SMC_N"/>
    <property type="match status" value="1"/>
</dbReference>
<dbReference type="Gene3D" id="3.30.70.1620">
    <property type="match status" value="1"/>
</dbReference>
<dbReference type="GO" id="GO:0030261">
    <property type="term" value="P:chromosome condensation"/>
    <property type="evidence" value="ECO:0007669"/>
    <property type="project" value="InterPro"/>
</dbReference>
<keyword evidence="1" id="KW-0963">Cytoplasm</keyword>
<dbReference type="Gene3D" id="1.20.1060.20">
    <property type="match status" value="1"/>
</dbReference>
<dbReference type="GO" id="GO:0003677">
    <property type="term" value="F:DNA binding"/>
    <property type="evidence" value="ECO:0007669"/>
    <property type="project" value="UniProtKB-KW"/>
</dbReference>
<dbReference type="InterPro" id="IPR011890">
    <property type="entry name" value="SMC_prok"/>
</dbReference>
<evidence type="ECO:0000259" key="6">
    <source>
        <dbReference type="Pfam" id="PF06470"/>
    </source>
</evidence>
<dbReference type="PANTHER" id="PTHR42963:SF1">
    <property type="entry name" value="DUF4476 DOMAIN-CONTAINING PROTEIN"/>
    <property type="match status" value="1"/>
</dbReference>
<comment type="caution">
    <text evidence="7">The sequence shown here is derived from an EMBL/GenBank/DDBJ whole genome shotgun (WGS) entry which is preliminary data.</text>
</comment>
<dbReference type="InterPro" id="IPR027417">
    <property type="entry name" value="P-loop_NTPase"/>
</dbReference>